<protein>
    <submittedName>
        <fullName evidence="1">WD REPEATS REGION domain-containing protein</fullName>
    </submittedName>
</protein>
<comment type="caution">
    <text evidence="1">The sequence shown here is derived from an EMBL/GenBank/DDBJ whole genome shotgun (WGS) entry which is preliminary data.</text>
</comment>
<organism evidence="1 2">
    <name type="scientific">Citrus sinensis</name>
    <name type="common">Sweet orange</name>
    <name type="synonym">Citrus aurantium var. sinensis</name>
    <dbReference type="NCBI Taxonomy" id="2711"/>
    <lineage>
        <taxon>Eukaryota</taxon>
        <taxon>Viridiplantae</taxon>
        <taxon>Streptophyta</taxon>
        <taxon>Embryophyta</taxon>
        <taxon>Tracheophyta</taxon>
        <taxon>Spermatophyta</taxon>
        <taxon>Magnoliopsida</taxon>
        <taxon>eudicotyledons</taxon>
        <taxon>Gunneridae</taxon>
        <taxon>Pentapetalae</taxon>
        <taxon>rosids</taxon>
        <taxon>malvids</taxon>
        <taxon>Sapindales</taxon>
        <taxon>Rutaceae</taxon>
        <taxon>Aurantioideae</taxon>
        <taxon>Citrus</taxon>
    </lineage>
</organism>
<dbReference type="EMBL" id="CM039178">
    <property type="protein sequence ID" value="KAH9681478.1"/>
    <property type="molecule type" value="Genomic_DNA"/>
</dbReference>
<evidence type="ECO:0000313" key="1">
    <source>
        <dbReference type="EMBL" id="KAH9681478.1"/>
    </source>
</evidence>
<reference evidence="2" key="1">
    <citation type="journal article" date="2023" name="Hortic. Res.">
        <title>A chromosome-level phased genome enabling allele-level studies in sweet orange: a case study on citrus Huanglongbing tolerance.</title>
        <authorList>
            <person name="Wu B."/>
            <person name="Yu Q."/>
            <person name="Deng Z."/>
            <person name="Duan Y."/>
            <person name="Luo F."/>
            <person name="Gmitter F. Jr."/>
        </authorList>
    </citation>
    <scope>NUCLEOTIDE SEQUENCE [LARGE SCALE GENOMIC DNA]</scope>
    <source>
        <strain evidence="2">cv. Valencia</strain>
    </source>
</reference>
<keyword evidence="2" id="KW-1185">Reference proteome</keyword>
<dbReference type="Proteomes" id="UP000829398">
    <property type="component" value="Chromosome 9"/>
</dbReference>
<proteinExistence type="predicted"/>
<name>A0ACB8I3V2_CITSI</name>
<sequence>MRRSIWADDANAPSGSSSQSRFPPQAASNHRNSRLRVEAESLHHLRPKYCPLSPPPRSTIAAAFSPDGKTLASTHGDHTVKIIDCQTGSCLKVLHGHRRTPWVVRFHPLNPTILASGSLDHEVRLWNASTAECIGSRDFYRPIASIAFHASGELLAVASGHKLYIWRYNMREETSSPRIVLRTRRSLRAVHFHPHGAPLLLTAEVNDLDSSESSLTLATSPGYSRYPPPVICMAGAHSSSHPGLAEEVPLITPPFLRPSFVRDDERISLQHTEHDSGATRTQQSLRSSSSVRLLTYSTPSGQYELVLSPIASNRSSPMPDGTGTDSFVSEIDGALPQAAIGAVGTLDGLPEERTNYLPSFGDQTNWELPFLQGWFVGQSQAAQCTTGLLNGSDHENLAASGQIENLLNSSATPISVGQSRASGRSGSGHQSTHSQMMYTAGSAEGTAFINIPHSESARQPVTRFQAEVATSVAAAAATELPCTVKLRIWPHDIADPCALLKGESCRLTIPHAVLCSEMGAHFSPCGRYLVACVACVQPYLETDPGFQSQGYQDATGAGTSPTRHPISAHQVIYELRIYSLEEATFGTVLTSRAIRAAHCLTSIQFSPTSENLLLAYGRRHSSLLKSVLIDGEITVPTYTILEVYRVSDMELVRVLPSAEDEVNVACFHPSVGGGLVYGTKEGKLRILQFDGSYGMNHTTSCFMHENMQLVGVGSPHKLWNANDNSSQPTYEISNLSRRKGSLQNNEYVVVLEKLPVCFFEELVLWDRNYVVTSPQFTLSLWWVENQIF</sequence>
<gene>
    <name evidence="1" type="ORF">KPL71_026991</name>
</gene>
<accession>A0ACB8I3V2</accession>
<evidence type="ECO:0000313" key="2">
    <source>
        <dbReference type="Proteomes" id="UP000829398"/>
    </source>
</evidence>